<dbReference type="Proteomes" id="UP000274131">
    <property type="component" value="Unassembled WGS sequence"/>
</dbReference>
<evidence type="ECO:0000313" key="1">
    <source>
        <dbReference type="EMBL" id="VDD89872.1"/>
    </source>
</evidence>
<evidence type="ECO:0000313" key="3">
    <source>
        <dbReference type="WBParaSite" id="EVEC_0000491501-mRNA-1"/>
    </source>
</evidence>
<dbReference type="WBParaSite" id="EVEC_0000491501-mRNA-1">
    <property type="protein sequence ID" value="EVEC_0000491501-mRNA-1"/>
    <property type="gene ID" value="EVEC_0000491501"/>
</dbReference>
<dbReference type="STRING" id="51028.A0A0N4V496"/>
<keyword evidence="2" id="KW-1185">Reference proteome</keyword>
<organism evidence="3">
    <name type="scientific">Enterobius vermicularis</name>
    <name type="common">Human pinworm</name>
    <dbReference type="NCBI Taxonomy" id="51028"/>
    <lineage>
        <taxon>Eukaryota</taxon>
        <taxon>Metazoa</taxon>
        <taxon>Ecdysozoa</taxon>
        <taxon>Nematoda</taxon>
        <taxon>Chromadorea</taxon>
        <taxon>Rhabditida</taxon>
        <taxon>Spirurina</taxon>
        <taxon>Oxyuridomorpha</taxon>
        <taxon>Oxyuroidea</taxon>
        <taxon>Oxyuridae</taxon>
        <taxon>Enterobius</taxon>
    </lineage>
</organism>
<dbReference type="OrthoDB" id="5875230at2759"/>
<protein>
    <submittedName>
        <fullName evidence="3">TIL domain-containing protein</fullName>
    </submittedName>
</protein>
<reference evidence="3" key="1">
    <citation type="submission" date="2017-02" db="UniProtKB">
        <authorList>
            <consortium name="WormBaseParasite"/>
        </authorList>
    </citation>
    <scope>IDENTIFICATION</scope>
</reference>
<reference evidence="1 2" key="2">
    <citation type="submission" date="2018-10" db="EMBL/GenBank/DDBJ databases">
        <authorList>
            <consortium name="Pathogen Informatics"/>
        </authorList>
    </citation>
    <scope>NUCLEOTIDE SEQUENCE [LARGE SCALE GENOMIC DNA]</scope>
</reference>
<accession>A0A0N4V496</accession>
<gene>
    <name evidence="1" type="ORF">EVEC_LOCUS4623</name>
</gene>
<name>A0A0N4V496_ENTVE</name>
<dbReference type="AlphaFoldDB" id="A0A0N4V496"/>
<proteinExistence type="predicted"/>
<evidence type="ECO:0000313" key="2">
    <source>
        <dbReference type="Proteomes" id="UP000274131"/>
    </source>
</evidence>
<dbReference type="EMBL" id="UXUI01007910">
    <property type="protein sequence ID" value="VDD89872.1"/>
    <property type="molecule type" value="Genomic_DNA"/>
</dbReference>
<sequence length="68" mass="7562">MQCVPVCQPICQPSCTTSFNNLQSQFGEATVPCDSQVCICPSGYVKCAEQTCCLRYRYTSRKAKRGSR</sequence>